<keyword evidence="7" id="KW-0028">Amino-acid biosynthesis</keyword>
<dbReference type="InterPro" id="IPR011004">
    <property type="entry name" value="Trimer_LpxA-like_sf"/>
</dbReference>
<dbReference type="NCBIfam" id="TIGR01172">
    <property type="entry name" value="cysE"/>
    <property type="match status" value="1"/>
</dbReference>
<evidence type="ECO:0000256" key="11">
    <source>
        <dbReference type="ARBA" id="ARBA00023315"/>
    </source>
</evidence>
<name>A0A125W7K9_ENTFL</name>
<dbReference type="CDD" id="cd03354">
    <property type="entry name" value="LbH_SAT"/>
    <property type="match status" value="1"/>
</dbReference>
<keyword evidence="11 13" id="KW-0012">Acyltransferase</keyword>
<comment type="pathway">
    <text evidence="2">Amino-acid biosynthesis; L-cysteine biosynthesis; L-cysteine from L-serine: step 1/2.</text>
</comment>
<sequence length="179" mass="19334">MSWLKRSVAAVKRNDPAARTTLEVLLTYPGLHALFWHRLSHFLYRHQLFLLAKIHAQFWRFITGVEIHPGATIGAGVFIDHGMGIVIGETAEIEEDVVLFHGVTLGGTGRDTGKRHPTVKKGAMISARAQILGPVVIGERSKIGAGAVVISDIPADATAVGVPAKVVRLNGRKVEKGHD</sequence>
<dbReference type="RefSeq" id="WP_002356054.1">
    <property type="nucleotide sequence ID" value="NZ_GL454434.1"/>
</dbReference>
<keyword evidence="9" id="KW-0677">Repeat</keyword>
<dbReference type="InterPro" id="IPR045304">
    <property type="entry name" value="LbH_SAT"/>
</dbReference>
<evidence type="ECO:0000256" key="10">
    <source>
        <dbReference type="ARBA" id="ARBA00023192"/>
    </source>
</evidence>
<evidence type="ECO:0000313" key="15">
    <source>
        <dbReference type="Proteomes" id="UP000004846"/>
    </source>
</evidence>
<keyword evidence="8 13" id="KW-0808">Transferase</keyword>
<evidence type="ECO:0000256" key="8">
    <source>
        <dbReference type="ARBA" id="ARBA00022679"/>
    </source>
</evidence>
<evidence type="ECO:0000256" key="5">
    <source>
        <dbReference type="ARBA" id="ARBA00018522"/>
    </source>
</evidence>
<comment type="subcellular location">
    <subcellularLocation>
        <location evidence="1">Cytoplasm</location>
    </subcellularLocation>
</comment>
<evidence type="ECO:0000256" key="2">
    <source>
        <dbReference type="ARBA" id="ARBA00004876"/>
    </source>
</evidence>
<dbReference type="Proteomes" id="UP000004846">
    <property type="component" value="Unassembled WGS sequence"/>
</dbReference>
<evidence type="ECO:0000256" key="3">
    <source>
        <dbReference type="ARBA" id="ARBA00007274"/>
    </source>
</evidence>
<dbReference type="SMR" id="A0A125W7K9"/>
<evidence type="ECO:0000256" key="13">
    <source>
        <dbReference type="PIRNR" id="PIRNR000441"/>
    </source>
</evidence>
<comment type="catalytic activity">
    <reaction evidence="12 13">
        <text>L-serine + acetyl-CoA = O-acetyl-L-serine + CoA</text>
        <dbReference type="Rhea" id="RHEA:24560"/>
        <dbReference type="ChEBI" id="CHEBI:33384"/>
        <dbReference type="ChEBI" id="CHEBI:57287"/>
        <dbReference type="ChEBI" id="CHEBI:57288"/>
        <dbReference type="ChEBI" id="CHEBI:58340"/>
        <dbReference type="EC" id="2.3.1.30"/>
    </reaction>
</comment>
<comment type="similarity">
    <text evidence="3 13">Belongs to the transferase hexapeptide repeat family.</text>
</comment>
<dbReference type="InterPro" id="IPR053376">
    <property type="entry name" value="Serine_acetyltransferase"/>
</dbReference>
<dbReference type="EC" id="2.3.1.30" evidence="4 13"/>
<dbReference type="GO" id="GO:0005737">
    <property type="term" value="C:cytoplasm"/>
    <property type="evidence" value="ECO:0007669"/>
    <property type="project" value="UniProtKB-SubCell"/>
</dbReference>
<protein>
    <recommendedName>
        <fullName evidence="5 13">Serine acetyltransferase</fullName>
        <ecNumber evidence="4 13">2.3.1.30</ecNumber>
    </recommendedName>
</protein>
<proteinExistence type="inferred from homology"/>
<comment type="caution">
    <text evidence="14">The sequence shown here is derived from an EMBL/GenBank/DDBJ whole genome shotgun (WGS) entry which is preliminary data.</text>
</comment>
<evidence type="ECO:0000256" key="12">
    <source>
        <dbReference type="ARBA" id="ARBA00049486"/>
    </source>
</evidence>
<dbReference type="UniPathway" id="UPA00136">
    <property type="reaction ID" value="UER00199"/>
</dbReference>
<evidence type="ECO:0000256" key="6">
    <source>
        <dbReference type="ARBA" id="ARBA00022490"/>
    </source>
</evidence>
<dbReference type="FunFam" id="2.160.10.10:FF:000007">
    <property type="entry name" value="Serine acetyltransferase"/>
    <property type="match status" value="1"/>
</dbReference>
<dbReference type="HOGENOM" id="CLU_051638_10_1_9"/>
<dbReference type="FunFam" id="1.10.3130.10:FF:000003">
    <property type="entry name" value="Serine acetyltransferase"/>
    <property type="match status" value="1"/>
</dbReference>
<dbReference type="AlphaFoldDB" id="A0A125W7K9"/>
<dbReference type="Pfam" id="PF00132">
    <property type="entry name" value="Hexapep"/>
    <property type="match status" value="1"/>
</dbReference>
<gene>
    <name evidence="14" type="primary">cysE</name>
    <name evidence="14" type="ORF">HMPREF9498_01091</name>
</gene>
<dbReference type="PANTHER" id="PTHR42811">
    <property type="entry name" value="SERINE ACETYLTRANSFERASE"/>
    <property type="match status" value="1"/>
</dbReference>
<dbReference type="GeneID" id="60892603"/>
<dbReference type="Gene3D" id="1.10.3130.10">
    <property type="entry name" value="serine acetyltransferase, domain 1"/>
    <property type="match status" value="1"/>
</dbReference>
<dbReference type="GO" id="GO:0009001">
    <property type="term" value="F:serine O-acetyltransferase activity"/>
    <property type="evidence" value="ECO:0007669"/>
    <property type="project" value="UniProtKB-EC"/>
</dbReference>
<dbReference type="Gene3D" id="2.160.10.10">
    <property type="entry name" value="Hexapeptide repeat proteins"/>
    <property type="match status" value="1"/>
</dbReference>
<evidence type="ECO:0000256" key="4">
    <source>
        <dbReference type="ARBA" id="ARBA00013266"/>
    </source>
</evidence>
<dbReference type="InterPro" id="IPR042122">
    <property type="entry name" value="Ser_AcTrfase_N_sf"/>
</dbReference>
<dbReference type="NCBIfam" id="NF041874">
    <property type="entry name" value="EPS_EpsC"/>
    <property type="match status" value="1"/>
</dbReference>
<evidence type="ECO:0000256" key="7">
    <source>
        <dbReference type="ARBA" id="ARBA00022605"/>
    </source>
</evidence>
<keyword evidence="6" id="KW-0963">Cytoplasm</keyword>
<dbReference type="PIRSF" id="PIRSF000441">
    <property type="entry name" value="CysE"/>
    <property type="match status" value="1"/>
</dbReference>
<dbReference type="EMBL" id="AEBR01000029">
    <property type="protein sequence ID" value="EFM83320.1"/>
    <property type="molecule type" value="Genomic_DNA"/>
</dbReference>
<reference evidence="14 15" key="1">
    <citation type="submission" date="2010-07" db="EMBL/GenBank/DDBJ databases">
        <authorList>
            <person name="Sid Ahmed O."/>
        </authorList>
    </citation>
    <scope>NUCLEOTIDE SEQUENCE [LARGE SCALE GENOMIC DNA]</scope>
    <source>
        <strain evidence="14 15">TX4248</strain>
    </source>
</reference>
<dbReference type="GO" id="GO:0006535">
    <property type="term" value="P:cysteine biosynthetic process from serine"/>
    <property type="evidence" value="ECO:0007669"/>
    <property type="project" value="InterPro"/>
</dbReference>
<dbReference type="SUPFAM" id="SSF51161">
    <property type="entry name" value="Trimeric LpxA-like enzymes"/>
    <property type="match status" value="1"/>
</dbReference>
<evidence type="ECO:0000313" key="14">
    <source>
        <dbReference type="EMBL" id="EFM83320.1"/>
    </source>
</evidence>
<dbReference type="InterPro" id="IPR001451">
    <property type="entry name" value="Hexapep"/>
</dbReference>
<organism evidence="14 15">
    <name type="scientific">Enterococcus faecalis TX4248</name>
    <dbReference type="NCBI Taxonomy" id="749495"/>
    <lineage>
        <taxon>Bacteria</taxon>
        <taxon>Bacillati</taxon>
        <taxon>Bacillota</taxon>
        <taxon>Bacilli</taxon>
        <taxon>Lactobacillales</taxon>
        <taxon>Enterococcaceae</taxon>
        <taxon>Enterococcus</taxon>
    </lineage>
</organism>
<evidence type="ECO:0000256" key="9">
    <source>
        <dbReference type="ARBA" id="ARBA00022737"/>
    </source>
</evidence>
<dbReference type="InterPro" id="IPR005881">
    <property type="entry name" value="Ser_O-AcTrfase"/>
</dbReference>
<accession>A0A125W7K9</accession>
<evidence type="ECO:0000256" key="1">
    <source>
        <dbReference type="ARBA" id="ARBA00004496"/>
    </source>
</evidence>
<keyword evidence="10" id="KW-0198">Cysteine biosynthesis</keyword>